<gene>
    <name evidence="3" type="ORF">EKG83_26910</name>
</gene>
<evidence type="ECO:0000259" key="2">
    <source>
        <dbReference type="Pfam" id="PF13546"/>
    </source>
</evidence>
<dbReference type="KEGG" id="ssyi:EKG83_26910"/>
<sequence length="241" mass="25792">MCFAAWAGVDRPGVVPAKGWTGGRKRCRAVGIGDEVGFAIKQMFARRMIERAVEAGVPFGWVTADEFYGNDTMFRLWLEGLDIPHAVAVQKNAMAVSCGLLEVRVHRLVAELPETAWERLAAGAGAKGPRSPSARCADRGVTGCWPDGASPTRPTSPTTSASARPTGRHHIAALGGDRGGAMGGRGVLPDREERDRAGPLQVRGYQAGYRHVTLSMTALAFLVITREITKRGIFTPALATR</sequence>
<protein>
    <recommendedName>
        <fullName evidence="2">Transposase IS701-like DDE domain-containing protein</fullName>
    </recommendedName>
</protein>
<evidence type="ECO:0000313" key="4">
    <source>
        <dbReference type="Proteomes" id="UP000325787"/>
    </source>
</evidence>
<dbReference type="OrthoDB" id="4954307at2"/>
<organism evidence="3 4">
    <name type="scientific">Saccharothrix syringae</name>
    <name type="common">Nocardiopsis syringae</name>
    <dbReference type="NCBI Taxonomy" id="103733"/>
    <lineage>
        <taxon>Bacteria</taxon>
        <taxon>Bacillati</taxon>
        <taxon>Actinomycetota</taxon>
        <taxon>Actinomycetes</taxon>
        <taxon>Pseudonocardiales</taxon>
        <taxon>Pseudonocardiaceae</taxon>
        <taxon>Saccharothrix</taxon>
    </lineage>
</organism>
<keyword evidence="4" id="KW-1185">Reference proteome</keyword>
<feature type="domain" description="Transposase IS701-like DDE" evidence="2">
    <location>
        <begin position="18"/>
        <end position="98"/>
    </location>
</feature>
<accession>A0A5Q0H2W0</accession>
<dbReference type="Proteomes" id="UP000325787">
    <property type="component" value="Chromosome"/>
</dbReference>
<evidence type="ECO:0000313" key="3">
    <source>
        <dbReference type="EMBL" id="QFZ20556.1"/>
    </source>
</evidence>
<feature type="compositionally biased region" description="Low complexity" evidence="1">
    <location>
        <begin position="149"/>
        <end position="165"/>
    </location>
</feature>
<feature type="region of interest" description="Disordered" evidence="1">
    <location>
        <begin position="144"/>
        <end position="166"/>
    </location>
</feature>
<evidence type="ECO:0000256" key="1">
    <source>
        <dbReference type="SAM" id="MobiDB-lite"/>
    </source>
</evidence>
<reference evidence="4" key="1">
    <citation type="journal article" date="2021" name="Curr. Microbiol.">
        <title>Complete genome of nocamycin-producing strain Saccharothrix syringae NRRL B-16468 reveals the biosynthetic potential for secondary metabolites.</title>
        <authorList>
            <person name="Mo X."/>
            <person name="Yang S."/>
        </authorList>
    </citation>
    <scope>NUCLEOTIDE SEQUENCE [LARGE SCALE GENOMIC DNA]</scope>
    <source>
        <strain evidence="4">ATCC 51364 / DSM 43886 / JCM 6844 / KCTC 9398 / NBRC 14523 / NRRL B-16468 / INA 2240</strain>
    </source>
</reference>
<name>A0A5Q0H2W0_SACSY</name>
<dbReference type="AlphaFoldDB" id="A0A5Q0H2W0"/>
<dbReference type="InterPro" id="IPR038721">
    <property type="entry name" value="IS701-like_DDE_dom"/>
</dbReference>
<dbReference type="EMBL" id="CP034550">
    <property type="protein sequence ID" value="QFZ20556.1"/>
    <property type="molecule type" value="Genomic_DNA"/>
</dbReference>
<dbReference type="Pfam" id="PF13546">
    <property type="entry name" value="DDE_5"/>
    <property type="match status" value="1"/>
</dbReference>
<proteinExistence type="predicted"/>